<dbReference type="InterPro" id="IPR027388">
    <property type="entry name" value="Ku70_bridge/pillars_dom_sf"/>
</dbReference>
<dbReference type="FunFam" id="2.40.290.10:FF:000001">
    <property type="entry name" value="X-ray repair cross complementing 6"/>
    <property type="match status" value="1"/>
</dbReference>
<evidence type="ECO:0000256" key="13">
    <source>
        <dbReference type="ARBA" id="ARBA00023242"/>
    </source>
</evidence>
<dbReference type="GO" id="GO:0003678">
    <property type="term" value="F:DNA helicase activity"/>
    <property type="evidence" value="ECO:0007669"/>
    <property type="project" value="UniProtKB-EC"/>
</dbReference>
<evidence type="ECO:0000313" key="19">
    <source>
        <dbReference type="EMBL" id="JAP80753.1"/>
    </source>
</evidence>
<dbReference type="Pfam" id="PF03731">
    <property type="entry name" value="Ku_N"/>
    <property type="match status" value="1"/>
</dbReference>
<evidence type="ECO:0000256" key="16">
    <source>
        <dbReference type="SAM" id="MobiDB-lite"/>
    </source>
</evidence>
<organism evidence="19">
    <name type="scientific">Rhipicephalus appendiculatus</name>
    <name type="common">Brown ear tick</name>
    <dbReference type="NCBI Taxonomy" id="34631"/>
    <lineage>
        <taxon>Eukaryota</taxon>
        <taxon>Metazoa</taxon>
        <taxon>Ecdysozoa</taxon>
        <taxon>Arthropoda</taxon>
        <taxon>Chelicerata</taxon>
        <taxon>Arachnida</taxon>
        <taxon>Acari</taxon>
        <taxon>Parasitiformes</taxon>
        <taxon>Ixodida</taxon>
        <taxon>Ixodoidea</taxon>
        <taxon>Ixodidae</taxon>
        <taxon>Rhipicephalinae</taxon>
        <taxon>Rhipicephalus</taxon>
        <taxon>Rhipicephalus</taxon>
    </lineage>
</organism>
<evidence type="ECO:0000259" key="18">
    <source>
        <dbReference type="PROSITE" id="PS50800"/>
    </source>
</evidence>
<comment type="catalytic activity">
    <reaction evidence="14">
        <text>ATP + H2O = ADP + phosphate + H(+)</text>
        <dbReference type="Rhea" id="RHEA:13065"/>
        <dbReference type="ChEBI" id="CHEBI:15377"/>
        <dbReference type="ChEBI" id="CHEBI:15378"/>
        <dbReference type="ChEBI" id="CHEBI:30616"/>
        <dbReference type="ChEBI" id="CHEBI:43474"/>
        <dbReference type="ChEBI" id="CHEBI:456216"/>
        <dbReference type="EC" id="3.6.4.12"/>
    </reaction>
</comment>
<dbReference type="SUPFAM" id="SSF68906">
    <property type="entry name" value="SAP domain"/>
    <property type="match status" value="1"/>
</dbReference>
<dbReference type="GO" id="GO:0003690">
    <property type="term" value="F:double-stranded DNA binding"/>
    <property type="evidence" value="ECO:0007669"/>
    <property type="project" value="TreeGrafter"/>
</dbReference>
<dbReference type="SUPFAM" id="SSF100939">
    <property type="entry name" value="SPOC domain-like"/>
    <property type="match status" value="1"/>
</dbReference>
<reference evidence="19" key="1">
    <citation type="journal article" date="2016" name="Ticks Tick Borne Dis.">
        <title>De novo assembly and annotation of the salivary gland transcriptome of Rhipicephalus appendiculatus male and female ticks during blood feeding.</title>
        <authorList>
            <person name="de Castro M.H."/>
            <person name="de Klerk D."/>
            <person name="Pienaar R."/>
            <person name="Latif A.A."/>
            <person name="Rees D.J."/>
            <person name="Mans B.J."/>
        </authorList>
    </citation>
    <scope>NUCLEOTIDE SEQUENCE</scope>
    <source>
        <tissue evidence="19">Salivary glands</tissue>
    </source>
</reference>
<dbReference type="SUPFAM" id="SSF53300">
    <property type="entry name" value="vWA-like"/>
    <property type="match status" value="1"/>
</dbReference>
<dbReference type="GO" id="GO:0006310">
    <property type="term" value="P:DNA recombination"/>
    <property type="evidence" value="ECO:0007669"/>
    <property type="project" value="UniProtKB-KW"/>
</dbReference>
<evidence type="ECO:0000256" key="9">
    <source>
        <dbReference type="ARBA" id="ARBA00022840"/>
    </source>
</evidence>
<sequence>MDQPWMRQDDDESDDESSTVDFGQAVDGILFLIDATEGMFEEVDGDTAFMQCIKAAKSTMLNKITSSPKDLVGIILFGTDKDNNPNRFKNVYVLQDLESPGAESVLKLEKLIADGPKKFKQEYGHGNVNMADVLWTCALMFSKSRAGQRRVLVLTNQDDPHKGSGDLDDKAVVKAKDLLQSGIELDLVHLKPPGDKKFRPQILYKNLVTDKENYEDGFPEASDKMEELLLRVRMKDHKKRRLMSLPFWLGPEVKMSVSLYNLVRPTGKPATTRLARDNNEELLSRRITYAMDSAEALMPGDISKTQEYGGRKAYFDICEVKQIKSMAPPGLQLLGFKPLSYLEKQPHVRPSHFVYPDEGSVRGSTRLFAALLQSCLRHRVAPICFWISRAAQAPKLVYLLAQEEERDPHGLQMVPPGFHVVQLPFSDDRRRLQALQEGTTKATPGLVALAREMAEKLRFTYHPDKFENPELQGFWSCLEALALDRDDAEHPKDYTRPDHEKMKAKAGEEMDAFLEAAFPDGCSATTAGSRKRTQAGEGGQAKKARSENQGSNVDVREEAKRGKLASLTVSVLRDFCKQEGLRCPSKKAEIVDCIKKHLKL</sequence>
<dbReference type="GO" id="GO:0006303">
    <property type="term" value="P:double-strand break repair via nonhomologous end joining"/>
    <property type="evidence" value="ECO:0007669"/>
    <property type="project" value="InterPro"/>
</dbReference>
<evidence type="ECO:0000259" key="17">
    <source>
        <dbReference type="PROSITE" id="PS50234"/>
    </source>
</evidence>
<evidence type="ECO:0000256" key="1">
    <source>
        <dbReference type="ARBA" id="ARBA00004123"/>
    </source>
</evidence>
<dbReference type="NCBIfam" id="TIGR00578">
    <property type="entry name" value="ku70"/>
    <property type="match status" value="1"/>
</dbReference>
<dbReference type="PROSITE" id="PS50234">
    <property type="entry name" value="VWFA"/>
    <property type="match status" value="1"/>
</dbReference>
<comment type="similarity">
    <text evidence="2">Belongs to the ku70 family.</text>
</comment>
<dbReference type="GO" id="GO:0042162">
    <property type="term" value="F:telomeric DNA binding"/>
    <property type="evidence" value="ECO:0007669"/>
    <property type="project" value="InterPro"/>
</dbReference>
<dbReference type="Pfam" id="PF03730">
    <property type="entry name" value="Ku_C"/>
    <property type="match status" value="1"/>
</dbReference>
<dbReference type="EC" id="3.6.4.12" evidence="3"/>
<dbReference type="Gene3D" id="1.10.1600.10">
    <property type="match status" value="1"/>
</dbReference>
<dbReference type="InterPro" id="IPR002035">
    <property type="entry name" value="VWF_A"/>
</dbReference>
<dbReference type="InterPro" id="IPR006164">
    <property type="entry name" value="DNA_bd_Ku70/Ku80"/>
</dbReference>
<evidence type="ECO:0000256" key="2">
    <source>
        <dbReference type="ARBA" id="ARBA00005240"/>
    </source>
</evidence>
<evidence type="ECO:0000256" key="15">
    <source>
        <dbReference type="ARBA" id="ARBA00065167"/>
    </source>
</evidence>
<dbReference type="CDD" id="cd00788">
    <property type="entry name" value="KU70"/>
    <property type="match status" value="1"/>
</dbReference>
<evidence type="ECO:0000256" key="12">
    <source>
        <dbReference type="ARBA" id="ARBA00023204"/>
    </source>
</evidence>
<name>A0A131YNA0_RHIAP</name>
<dbReference type="PROSITE" id="PS50800">
    <property type="entry name" value="SAP"/>
    <property type="match status" value="1"/>
</dbReference>
<dbReference type="Gene3D" id="3.40.50.410">
    <property type="entry name" value="von Willebrand factor, type A domain"/>
    <property type="match status" value="1"/>
</dbReference>
<dbReference type="SMART" id="SM00513">
    <property type="entry name" value="SAP"/>
    <property type="match status" value="1"/>
</dbReference>
<dbReference type="GO" id="GO:0005524">
    <property type="term" value="F:ATP binding"/>
    <property type="evidence" value="ECO:0007669"/>
    <property type="project" value="UniProtKB-KW"/>
</dbReference>
<comment type="subunit">
    <text evidence="15">Heterodimer of a 70 kDa and a 80 kDa subunit.</text>
</comment>
<evidence type="ECO:0000256" key="7">
    <source>
        <dbReference type="ARBA" id="ARBA00022801"/>
    </source>
</evidence>
<feature type="domain" description="VWFA" evidence="17">
    <location>
        <begin position="28"/>
        <end position="225"/>
    </location>
</feature>
<dbReference type="GO" id="GO:0043564">
    <property type="term" value="C:Ku70:Ku80 complex"/>
    <property type="evidence" value="ECO:0007669"/>
    <property type="project" value="InterPro"/>
</dbReference>
<dbReference type="Gene3D" id="1.10.720.30">
    <property type="entry name" value="SAP domain"/>
    <property type="match status" value="1"/>
</dbReference>
<evidence type="ECO:0000256" key="3">
    <source>
        <dbReference type="ARBA" id="ARBA00012551"/>
    </source>
</evidence>
<dbReference type="InterPro" id="IPR005160">
    <property type="entry name" value="Ku_C"/>
</dbReference>
<dbReference type="PANTHER" id="PTHR12604:SF2">
    <property type="entry name" value="X-RAY REPAIR CROSS-COMPLEMENTING PROTEIN 6"/>
    <property type="match status" value="1"/>
</dbReference>
<keyword evidence="6" id="KW-0227">DNA damage</keyword>
<dbReference type="Gene3D" id="2.40.290.10">
    <property type="match status" value="1"/>
</dbReference>
<dbReference type="InterPro" id="IPR003034">
    <property type="entry name" value="SAP_dom"/>
</dbReference>
<accession>A0A131YNA0</accession>
<dbReference type="InterPro" id="IPR006165">
    <property type="entry name" value="Ku70"/>
</dbReference>
<comment type="subcellular location">
    <subcellularLocation>
        <location evidence="1">Nucleus</location>
    </subcellularLocation>
</comment>
<keyword evidence="12" id="KW-0234">DNA repair</keyword>
<evidence type="ECO:0000256" key="10">
    <source>
        <dbReference type="ARBA" id="ARBA00023125"/>
    </source>
</evidence>
<dbReference type="SMART" id="SM00559">
    <property type="entry name" value="Ku78"/>
    <property type="match status" value="1"/>
</dbReference>
<proteinExistence type="inferred from homology"/>
<dbReference type="PANTHER" id="PTHR12604">
    <property type="entry name" value="KU AUTOANTIGEN DNA HELICASE"/>
    <property type="match status" value="1"/>
</dbReference>
<evidence type="ECO:0000256" key="8">
    <source>
        <dbReference type="ARBA" id="ARBA00022806"/>
    </source>
</evidence>
<dbReference type="InterPro" id="IPR036465">
    <property type="entry name" value="vWFA_dom_sf"/>
</dbReference>
<dbReference type="Gene3D" id="4.10.970.10">
    <property type="entry name" value="Ku70, bridge and pillars"/>
    <property type="match status" value="1"/>
</dbReference>
<keyword evidence="5" id="KW-0547">Nucleotide-binding</keyword>
<dbReference type="InterPro" id="IPR016194">
    <property type="entry name" value="SPOC-like_C_dom_sf"/>
</dbReference>
<dbReference type="PIRSF" id="PIRSF003033">
    <property type="entry name" value="Ku70"/>
    <property type="match status" value="1"/>
</dbReference>
<dbReference type="AlphaFoldDB" id="A0A131YNA0"/>
<dbReference type="SMR" id="A0A131YNA0"/>
<feature type="domain" description="SAP" evidence="18">
    <location>
        <begin position="564"/>
        <end position="598"/>
    </location>
</feature>
<evidence type="ECO:0000256" key="11">
    <source>
        <dbReference type="ARBA" id="ARBA00023172"/>
    </source>
</evidence>
<dbReference type="InterPro" id="IPR005161">
    <property type="entry name" value="Ku_N"/>
</dbReference>
<evidence type="ECO:0000256" key="4">
    <source>
        <dbReference type="ARBA" id="ARBA00014630"/>
    </source>
</evidence>
<dbReference type="FunFam" id="3.40.50.410:FF:000080">
    <property type="entry name" value="X-ray repair-complementing defective repair in Chinese hamster cells 6"/>
    <property type="match status" value="1"/>
</dbReference>
<keyword evidence="9" id="KW-0067">ATP-binding</keyword>
<dbReference type="CDD" id="cd01458">
    <property type="entry name" value="vWA_ku"/>
    <property type="match status" value="1"/>
</dbReference>
<evidence type="ECO:0000256" key="14">
    <source>
        <dbReference type="ARBA" id="ARBA00047995"/>
    </source>
</evidence>
<dbReference type="GO" id="GO:0003684">
    <property type="term" value="F:damaged DNA binding"/>
    <property type="evidence" value="ECO:0007669"/>
    <property type="project" value="InterPro"/>
</dbReference>
<dbReference type="EMBL" id="GEDV01007804">
    <property type="protein sequence ID" value="JAP80753.1"/>
    <property type="molecule type" value="Transcribed_RNA"/>
</dbReference>
<evidence type="ECO:0000256" key="6">
    <source>
        <dbReference type="ARBA" id="ARBA00022763"/>
    </source>
</evidence>
<keyword evidence="7" id="KW-0378">Hydrolase</keyword>
<evidence type="ECO:0000256" key="5">
    <source>
        <dbReference type="ARBA" id="ARBA00022741"/>
    </source>
</evidence>
<dbReference type="GO" id="GO:0016787">
    <property type="term" value="F:hydrolase activity"/>
    <property type="evidence" value="ECO:0007669"/>
    <property type="project" value="UniProtKB-KW"/>
</dbReference>
<dbReference type="GO" id="GO:0000723">
    <property type="term" value="P:telomere maintenance"/>
    <property type="evidence" value="ECO:0007669"/>
    <property type="project" value="InterPro"/>
</dbReference>
<dbReference type="InterPro" id="IPR036361">
    <property type="entry name" value="SAP_dom_sf"/>
</dbReference>
<keyword evidence="10" id="KW-0238">DNA-binding</keyword>
<keyword evidence="11" id="KW-0233">DNA recombination</keyword>
<dbReference type="InterPro" id="IPR047087">
    <property type="entry name" value="KU70_core_dom"/>
</dbReference>
<dbReference type="SMART" id="SM00327">
    <property type="entry name" value="VWA"/>
    <property type="match status" value="1"/>
</dbReference>
<protein>
    <recommendedName>
        <fullName evidence="4">ATP-dependent DNA helicase 2 subunit 1</fullName>
        <ecNumber evidence="3">3.6.4.12</ecNumber>
    </recommendedName>
</protein>
<keyword evidence="13" id="KW-0539">Nucleus</keyword>
<dbReference type="Pfam" id="PF02735">
    <property type="entry name" value="Ku"/>
    <property type="match status" value="1"/>
</dbReference>
<keyword evidence="8 19" id="KW-0347">Helicase</keyword>
<feature type="region of interest" description="Disordered" evidence="16">
    <location>
        <begin position="524"/>
        <end position="557"/>
    </location>
</feature>